<comment type="caution">
    <text evidence="1">The sequence shown here is derived from an EMBL/GenBank/DDBJ whole genome shotgun (WGS) entry which is preliminary data.</text>
</comment>
<evidence type="ECO:0000313" key="1">
    <source>
        <dbReference type="EMBL" id="KAL3534967.1"/>
    </source>
</evidence>
<sequence length="155" mass="17339">MSSAQVMNEDGVKTKDESSRRRWSLTMNLATITKIKDREVDVIGDSSFSLISVDSSRPLLLLRRCRPDVELWNDLNPSSSVMRNFDLNLDTWMTVGCSKLYHICKRVRYEILVRWTPPRPGFVELNSDATAGGNPGLAGVGGLIRDHLATLGSWS</sequence>
<protein>
    <submittedName>
        <fullName evidence="1">Uncharacterized protein</fullName>
    </submittedName>
</protein>
<evidence type="ECO:0000313" key="2">
    <source>
        <dbReference type="Proteomes" id="UP001630127"/>
    </source>
</evidence>
<keyword evidence="2" id="KW-1185">Reference proteome</keyword>
<organism evidence="1 2">
    <name type="scientific">Cinchona calisaya</name>
    <dbReference type="NCBI Taxonomy" id="153742"/>
    <lineage>
        <taxon>Eukaryota</taxon>
        <taxon>Viridiplantae</taxon>
        <taxon>Streptophyta</taxon>
        <taxon>Embryophyta</taxon>
        <taxon>Tracheophyta</taxon>
        <taxon>Spermatophyta</taxon>
        <taxon>Magnoliopsida</taxon>
        <taxon>eudicotyledons</taxon>
        <taxon>Gunneridae</taxon>
        <taxon>Pentapetalae</taxon>
        <taxon>asterids</taxon>
        <taxon>lamiids</taxon>
        <taxon>Gentianales</taxon>
        <taxon>Rubiaceae</taxon>
        <taxon>Cinchonoideae</taxon>
        <taxon>Cinchoneae</taxon>
        <taxon>Cinchona</taxon>
    </lineage>
</organism>
<dbReference type="EMBL" id="JBJUIK010000002">
    <property type="protein sequence ID" value="KAL3534967.1"/>
    <property type="molecule type" value="Genomic_DNA"/>
</dbReference>
<name>A0ABD3AUQ6_9GENT</name>
<reference evidence="1 2" key="1">
    <citation type="submission" date="2024-11" db="EMBL/GenBank/DDBJ databases">
        <title>A near-complete genome assembly of Cinchona calisaya.</title>
        <authorList>
            <person name="Lian D.C."/>
            <person name="Zhao X.W."/>
            <person name="Wei L."/>
        </authorList>
    </citation>
    <scope>NUCLEOTIDE SEQUENCE [LARGE SCALE GENOMIC DNA]</scope>
    <source>
        <tissue evidence="1">Nenye</tissue>
    </source>
</reference>
<dbReference type="Proteomes" id="UP001630127">
    <property type="component" value="Unassembled WGS sequence"/>
</dbReference>
<gene>
    <name evidence="1" type="ORF">ACH5RR_003428</name>
</gene>
<accession>A0ABD3AUQ6</accession>
<proteinExistence type="predicted"/>
<dbReference type="AlphaFoldDB" id="A0ABD3AUQ6"/>